<reference evidence="1" key="1">
    <citation type="journal article" date="2014" name="Front. Microbiol.">
        <title>High frequency of phylogenetically diverse reductive dehalogenase-homologous genes in deep subseafloor sedimentary metagenomes.</title>
        <authorList>
            <person name="Kawai M."/>
            <person name="Futagami T."/>
            <person name="Toyoda A."/>
            <person name="Takaki Y."/>
            <person name="Nishi S."/>
            <person name="Hori S."/>
            <person name="Arai W."/>
            <person name="Tsubouchi T."/>
            <person name="Morono Y."/>
            <person name="Uchiyama I."/>
            <person name="Ito T."/>
            <person name="Fujiyama A."/>
            <person name="Inagaki F."/>
            <person name="Takami H."/>
        </authorList>
    </citation>
    <scope>NUCLEOTIDE SEQUENCE</scope>
    <source>
        <strain evidence="1">Expedition CK06-06</strain>
    </source>
</reference>
<gene>
    <name evidence="1" type="ORF">S01H4_29449</name>
</gene>
<protein>
    <submittedName>
        <fullName evidence="1">Uncharacterized protein</fullName>
    </submittedName>
</protein>
<sequence>GDLEKEHEIIEKHLQISKEFNNKYALAYVYGYSSKYYN</sequence>
<feature type="non-terminal residue" evidence="1">
    <location>
        <position position="38"/>
    </location>
</feature>
<proteinExistence type="predicted"/>
<name>X1BFU3_9ZZZZ</name>
<organism evidence="1">
    <name type="scientific">marine sediment metagenome</name>
    <dbReference type="NCBI Taxonomy" id="412755"/>
    <lineage>
        <taxon>unclassified sequences</taxon>
        <taxon>metagenomes</taxon>
        <taxon>ecological metagenomes</taxon>
    </lineage>
</organism>
<accession>X1BFU3</accession>
<feature type="non-terminal residue" evidence="1">
    <location>
        <position position="1"/>
    </location>
</feature>
<comment type="caution">
    <text evidence="1">The sequence shown here is derived from an EMBL/GenBank/DDBJ whole genome shotgun (WGS) entry which is preliminary data.</text>
</comment>
<dbReference type="AlphaFoldDB" id="X1BFU3"/>
<evidence type="ECO:0000313" key="1">
    <source>
        <dbReference type="EMBL" id="GAG80067.1"/>
    </source>
</evidence>
<dbReference type="EMBL" id="BART01015078">
    <property type="protein sequence ID" value="GAG80067.1"/>
    <property type="molecule type" value="Genomic_DNA"/>
</dbReference>